<gene>
    <name evidence="1" type="ORF">FQN60_011512</name>
</gene>
<feature type="non-terminal residue" evidence="1">
    <location>
        <position position="311"/>
    </location>
</feature>
<keyword evidence="2" id="KW-1185">Reference proteome</keyword>
<dbReference type="EMBL" id="VOFY01002168">
    <property type="protein sequence ID" value="KAA8577685.1"/>
    <property type="molecule type" value="Genomic_DNA"/>
</dbReference>
<dbReference type="PANTHER" id="PTHR31635:SF196">
    <property type="entry name" value="REVERSE TRANSCRIPTASE DOMAIN-CONTAINING PROTEIN-RELATED"/>
    <property type="match status" value="1"/>
</dbReference>
<proteinExistence type="predicted"/>
<evidence type="ECO:0000313" key="1">
    <source>
        <dbReference type="EMBL" id="KAA8577685.1"/>
    </source>
</evidence>
<name>A0A5J5C8K6_9PERO</name>
<dbReference type="PANTHER" id="PTHR31635">
    <property type="entry name" value="REVERSE TRANSCRIPTASE DOMAIN-CONTAINING PROTEIN-RELATED"/>
    <property type="match status" value="1"/>
</dbReference>
<evidence type="ECO:0000313" key="2">
    <source>
        <dbReference type="Proteomes" id="UP000327493"/>
    </source>
</evidence>
<dbReference type="AlphaFoldDB" id="A0A5J5C8K6"/>
<organism evidence="1 2">
    <name type="scientific">Etheostoma spectabile</name>
    <name type="common">orangethroat darter</name>
    <dbReference type="NCBI Taxonomy" id="54343"/>
    <lineage>
        <taxon>Eukaryota</taxon>
        <taxon>Metazoa</taxon>
        <taxon>Chordata</taxon>
        <taxon>Craniata</taxon>
        <taxon>Vertebrata</taxon>
        <taxon>Euteleostomi</taxon>
        <taxon>Actinopterygii</taxon>
        <taxon>Neopterygii</taxon>
        <taxon>Teleostei</taxon>
        <taxon>Neoteleostei</taxon>
        <taxon>Acanthomorphata</taxon>
        <taxon>Eupercaria</taxon>
        <taxon>Perciformes</taxon>
        <taxon>Percoidei</taxon>
        <taxon>Percidae</taxon>
        <taxon>Etheostomatinae</taxon>
        <taxon>Etheostoma</taxon>
    </lineage>
</organism>
<comment type="caution">
    <text evidence="1">The sequence shown here is derived from an EMBL/GenBank/DDBJ whole genome shotgun (WGS) entry which is preliminary data.</text>
</comment>
<accession>A0A5J5C8K6</accession>
<reference evidence="1 2" key="1">
    <citation type="submission" date="2019-08" db="EMBL/GenBank/DDBJ databases">
        <title>A chromosome-level genome assembly, high-density linkage maps, and genome scans reveal the genomic architecture of hybrid incompatibilities underlying speciation via character displacement in darters (Percidae: Etheostominae).</title>
        <authorList>
            <person name="Moran R.L."/>
            <person name="Catchen J.M."/>
            <person name="Fuller R.C."/>
        </authorList>
    </citation>
    <scope>NUCLEOTIDE SEQUENCE [LARGE SCALE GENOMIC DNA]</scope>
    <source>
        <strain evidence="1">EspeVRDwgs_2016</strain>
        <tissue evidence="1">Muscle</tissue>
    </source>
</reference>
<sequence length="311" mass="35276">MAEPYKRGYKPALLYPAKLCITLPNGKKTWLYCNEVWDVSAAVIWESCKAYLRGEIKASSAYQSKIAREKKVSLSKDIAELQSKCVDAPNADVFKELLTKKAEYDILVSNETAESLLKMRHNYYEFGDKQSELLAHQIRQSSSSREINQINTDIGTTINPQTINNQFRKFYGSLYSFESLNNETQFKRFFSSLDFPSITSEMASSLDAPFTINKLKCALKLMQNWKCPGPHGFPAEVEEASCSPSSLMSLLCLPLTTSPTAYSSSVVDFLVWKELGIVSVKQLYISSIFASFDQLTQVFNLKPTHFFRYLQ</sequence>
<protein>
    <submittedName>
        <fullName evidence="1">Uncharacterized protein</fullName>
    </submittedName>
</protein>
<dbReference type="Proteomes" id="UP000327493">
    <property type="component" value="Unassembled WGS sequence"/>
</dbReference>